<evidence type="ECO:0000256" key="2">
    <source>
        <dbReference type="ARBA" id="ARBA00022552"/>
    </source>
</evidence>
<sequence>MTMESDDDLDHIDSSFVNKVQKAVVVVKPTNDEDVSSDEGAPSGKSESDEEDQDDAGASLERSRAEQTFSDVSIKSEPDSEEDESGDAEKDALISSYLTALKSSMRKSTGTDESSTEDEVSIKSEHEEDDANVSIKSEPITESGSEQIETKDNIKKEPASKKQKWKKKSEVYQQKWKVKMEERKKKKAELRASRAVAIDKPSSKQEEELMSLVFGGKQQLVSQLATSENEDEPSKASKPGNKTNDPPVGHPEGKVKSKRRAVWHDSDDDDNEEDAANRKRNKFSREELPEQLTKERRRKEFEQVVGKPKWADLDRVREADSDEEMLQTVGHVVKGTASQGLPKGMIELKKLKNLNRETKAEGEITSICFHPTSMVAIITGKRGLVSIVTVDGVRNEKLHTILLQKMRVVCGRLSPDGNEAIFGSFRKFYHVYNLLSGQSDTLRIPERETYMMKNFRISRCGKFIASAGEFGEVHLMSAKGKEVLQTIQLRYPCQSLGFTPDSRYLLCHSNDAEVSVFSMEQRRIVNVFVDDGCVNGSCIAVCPNGQFVATGSRQGVVNLYPLDVLLTQKQPVPLKTFNNLTTYIDSLSFNATSELLAIASSTVKNAVKLIHVASRSVYRNFPVHMTHLGHVTAAEFSPSGGYLALGTKESTVLLYRVKHYPNY</sequence>
<keyword evidence="5" id="KW-0539">Nucleus</keyword>
<dbReference type="PANTHER" id="PTHR18359:SF0">
    <property type="entry name" value="U3 SMALL NUCLEOLAR RNA-ASSOCIATED PROTEIN 18 HOMOLOG"/>
    <property type="match status" value="1"/>
</dbReference>
<evidence type="ECO:0000256" key="3">
    <source>
        <dbReference type="ARBA" id="ARBA00022574"/>
    </source>
</evidence>
<dbReference type="GO" id="GO:0032040">
    <property type="term" value="C:small-subunit processome"/>
    <property type="evidence" value="ECO:0007669"/>
    <property type="project" value="TreeGrafter"/>
</dbReference>
<reference evidence="8" key="2">
    <citation type="submission" date="2020-05" db="UniProtKB">
        <authorList>
            <consortium name="EnsemblMetazoa"/>
        </authorList>
    </citation>
    <scope>IDENTIFICATION</scope>
    <source>
        <strain evidence="8">Epiroticus2</strain>
    </source>
</reference>
<dbReference type="Gene3D" id="2.130.10.10">
    <property type="entry name" value="YVTN repeat-like/Quinoprotein amine dehydrogenase"/>
    <property type="match status" value="1"/>
</dbReference>
<dbReference type="InterPro" id="IPR015943">
    <property type="entry name" value="WD40/YVTN_repeat-like_dom_sf"/>
</dbReference>
<evidence type="ECO:0000313" key="9">
    <source>
        <dbReference type="Proteomes" id="UP000075885"/>
    </source>
</evidence>
<dbReference type="PANTHER" id="PTHR18359">
    <property type="entry name" value="WD-REPEAT PROTEIN-RELATED"/>
    <property type="match status" value="1"/>
</dbReference>
<evidence type="ECO:0000256" key="6">
    <source>
        <dbReference type="ARBA" id="ARBA00025767"/>
    </source>
</evidence>
<dbReference type="SUPFAM" id="SSF50978">
    <property type="entry name" value="WD40 repeat-like"/>
    <property type="match status" value="1"/>
</dbReference>
<dbReference type="InterPro" id="IPR001680">
    <property type="entry name" value="WD40_rpt"/>
</dbReference>
<proteinExistence type="inferred from homology"/>
<feature type="compositionally biased region" description="Polar residues" evidence="7">
    <location>
        <begin position="96"/>
        <end position="113"/>
    </location>
</feature>
<protein>
    <submittedName>
        <fullName evidence="8">Uncharacterized protein</fullName>
    </submittedName>
</protein>
<feature type="compositionally biased region" description="Basic and acidic residues" evidence="7">
    <location>
        <begin position="283"/>
        <end position="302"/>
    </location>
</feature>
<reference evidence="9" key="1">
    <citation type="submission" date="2013-03" db="EMBL/GenBank/DDBJ databases">
        <title>The Genome Sequence of Anopheles epiroticus epiroticus2.</title>
        <authorList>
            <consortium name="The Broad Institute Genomics Platform"/>
            <person name="Neafsey D.E."/>
            <person name="Howell P."/>
            <person name="Walker B."/>
            <person name="Young S.K."/>
            <person name="Zeng Q."/>
            <person name="Gargeya S."/>
            <person name="Fitzgerald M."/>
            <person name="Haas B."/>
            <person name="Abouelleil A."/>
            <person name="Allen A.W."/>
            <person name="Alvarado L."/>
            <person name="Arachchi H.M."/>
            <person name="Berlin A.M."/>
            <person name="Chapman S.B."/>
            <person name="Gainer-Dewar J."/>
            <person name="Goldberg J."/>
            <person name="Griggs A."/>
            <person name="Gujja S."/>
            <person name="Hansen M."/>
            <person name="Howarth C."/>
            <person name="Imamovic A."/>
            <person name="Ireland A."/>
            <person name="Larimer J."/>
            <person name="McCowan C."/>
            <person name="Murphy C."/>
            <person name="Pearson M."/>
            <person name="Poon T.W."/>
            <person name="Priest M."/>
            <person name="Roberts A."/>
            <person name="Saif S."/>
            <person name="Shea T."/>
            <person name="Sisk P."/>
            <person name="Sykes S."/>
            <person name="Wortman J."/>
            <person name="Nusbaum C."/>
            <person name="Birren B."/>
        </authorList>
    </citation>
    <scope>NUCLEOTIDE SEQUENCE [LARGE SCALE GENOMIC DNA]</scope>
    <source>
        <strain evidence="9">Epiroticus2</strain>
    </source>
</reference>
<keyword evidence="4" id="KW-0677">Repeat</keyword>
<evidence type="ECO:0000256" key="4">
    <source>
        <dbReference type="ARBA" id="ARBA00022737"/>
    </source>
</evidence>
<dbReference type="VEuPathDB" id="VectorBase:AEPI004842"/>
<dbReference type="GO" id="GO:0034388">
    <property type="term" value="C:Pwp2p-containing subcomplex of 90S preribosome"/>
    <property type="evidence" value="ECO:0007669"/>
    <property type="project" value="TreeGrafter"/>
</dbReference>
<feature type="region of interest" description="Disordered" evidence="7">
    <location>
        <begin position="27"/>
        <end position="304"/>
    </location>
</feature>
<evidence type="ECO:0000256" key="1">
    <source>
        <dbReference type="ARBA" id="ARBA00004604"/>
    </source>
</evidence>
<organism evidence="8 9">
    <name type="scientific">Anopheles epiroticus</name>
    <dbReference type="NCBI Taxonomy" id="199890"/>
    <lineage>
        <taxon>Eukaryota</taxon>
        <taxon>Metazoa</taxon>
        <taxon>Ecdysozoa</taxon>
        <taxon>Arthropoda</taxon>
        <taxon>Hexapoda</taxon>
        <taxon>Insecta</taxon>
        <taxon>Pterygota</taxon>
        <taxon>Neoptera</taxon>
        <taxon>Endopterygota</taxon>
        <taxon>Diptera</taxon>
        <taxon>Nematocera</taxon>
        <taxon>Culicoidea</taxon>
        <taxon>Culicidae</taxon>
        <taxon>Anophelinae</taxon>
        <taxon>Anopheles</taxon>
    </lineage>
</organism>
<dbReference type="Pfam" id="PF00400">
    <property type="entry name" value="WD40"/>
    <property type="match status" value="1"/>
</dbReference>
<dbReference type="SMART" id="SM00320">
    <property type="entry name" value="WD40"/>
    <property type="match status" value="5"/>
</dbReference>
<dbReference type="InterPro" id="IPR045161">
    <property type="entry name" value="Utp18"/>
</dbReference>
<feature type="compositionally biased region" description="Basic and acidic residues" evidence="7">
    <location>
        <begin position="148"/>
        <end position="160"/>
    </location>
</feature>
<evidence type="ECO:0000256" key="5">
    <source>
        <dbReference type="ARBA" id="ARBA00023242"/>
    </source>
</evidence>
<dbReference type="EnsemblMetazoa" id="AEPI004842-RA">
    <property type="protein sequence ID" value="AEPI004842-PA"/>
    <property type="gene ID" value="AEPI004842"/>
</dbReference>
<keyword evidence="3" id="KW-0853">WD repeat</keyword>
<keyword evidence="9" id="KW-1185">Reference proteome</keyword>
<comment type="subcellular location">
    <subcellularLocation>
        <location evidence="1">Nucleus</location>
        <location evidence="1">Nucleolus</location>
    </subcellularLocation>
</comment>
<dbReference type="AlphaFoldDB" id="A0A182PD37"/>
<dbReference type="STRING" id="199890.A0A182PD37"/>
<evidence type="ECO:0000256" key="7">
    <source>
        <dbReference type="SAM" id="MobiDB-lite"/>
    </source>
</evidence>
<comment type="similarity">
    <text evidence="6">Belongs to the WD repeat UTP18 family.</text>
</comment>
<keyword evidence="2" id="KW-0698">rRNA processing</keyword>
<dbReference type="Proteomes" id="UP000075885">
    <property type="component" value="Unassembled WGS sequence"/>
</dbReference>
<name>A0A182PD37_9DIPT</name>
<dbReference type="GO" id="GO:0006364">
    <property type="term" value="P:rRNA processing"/>
    <property type="evidence" value="ECO:0007669"/>
    <property type="project" value="UniProtKB-KW"/>
</dbReference>
<accession>A0A182PD37</accession>
<evidence type="ECO:0000313" key="8">
    <source>
        <dbReference type="EnsemblMetazoa" id="AEPI004842-PA"/>
    </source>
</evidence>
<dbReference type="InterPro" id="IPR036322">
    <property type="entry name" value="WD40_repeat_dom_sf"/>
</dbReference>